<dbReference type="EMBL" id="JAHQIW010000354">
    <property type="protein sequence ID" value="KAJ1347605.1"/>
    <property type="molecule type" value="Genomic_DNA"/>
</dbReference>
<evidence type="ECO:0000313" key="3">
    <source>
        <dbReference type="Proteomes" id="UP001196413"/>
    </source>
</evidence>
<accession>A0AAD5QGX6</accession>
<evidence type="ECO:0000256" key="1">
    <source>
        <dbReference type="SAM" id="MobiDB-lite"/>
    </source>
</evidence>
<feature type="region of interest" description="Disordered" evidence="1">
    <location>
        <begin position="23"/>
        <end position="47"/>
    </location>
</feature>
<dbReference type="AlphaFoldDB" id="A0AAD5QGX6"/>
<name>A0AAD5QGX6_PARTN</name>
<organism evidence="2 3">
    <name type="scientific">Parelaphostrongylus tenuis</name>
    <name type="common">Meningeal worm</name>
    <dbReference type="NCBI Taxonomy" id="148309"/>
    <lineage>
        <taxon>Eukaryota</taxon>
        <taxon>Metazoa</taxon>
        <taxon>Ecdysozoa</taxon>
        <taxon>Nematoda</taxon>
        <taxon>Chromadorea</taxon>
        <taxon>Rhabditida</taxon>
        <taxon>Rhabditina</taxon>
        <taxon>Rhabditomorpha</taxon>
        <taxon>Strongyloidea</taxon>
        <taxon>Metastrongylidae</taxon>
        <taxon>Parelaphostrongylus</taxon>
    </lineage>
</organism>
<protein>
    <submittedName>
        <fullName evidence="2">Uncharacterized protein</fullName>
    </submittedName>
</protein>
<comment type="caution">
    <text evidence="2">The sequence shown here is derived from an EMBL/GenBank/DDBJ whole genome shotgun (WGS) entry which is preliminary data.</text>
</comment>
<dbReference type="Proteomes" id="UP001196413">
    <property type="component" value="Unassembled WGS sequence"/>
</dbReference>
<reference evidence="2" key="1">
    <citation type="submission" date="2021-06" db="EMBL/GenBank/DDBJ databases">
        <title>Parelaphostrongylus tenuis whole genome reference sequence.</title>
        <authorList>
            <person name="Garwood T.J."/>
            <person name="Larsen P.A."/>
            <person name="Fountain-Jones N.M."/>
            <person name="Garbe J.R."/>
            <person name="Macchietto M.G."/>
            <person name="Kania S.A."/>
            <person name="Gerhold R.W."/>
            <person name="Richards J.E."/>
            <person name="Wolf T.M."/>
        </authorList>
    </citation>
    <scope>NUCLEOTIDE SEQUENCE</scope>
    <source>
        <strain evidence="2">MNPRO001-30</strain>
        <tissue evidence="2">Meninges</tissue>
    </source>
</reference>
<keyword evidence="3" id="KW-1185">Reference proteome</keyword>
<proteinExistence type="predicted"/>
<sequence length="113" mass="12957">MLEEREPRRCMLVSMLPGKDETQGYTVDLVPPSSPVPPKCDESTLQREVERCPEERRVFGTLLPHCRSQLPELFPVDGGTDCLHTVEQFPKTVPRQFQKTKDTIMRAWKLGFG</sequence>
<evidence type="ECO:0000313" key="2">
    <source>
        <dbReference type="EMBL" id="KAJ1347605.1"/>
    </source>
</evidence>
<gene>
    <name evidence="2" type="ORF">KIN20_002703</name>
</gene>